<proteinExistence type="predicted"/>
<protein>
    <submittedName>
        <fullName evidence="1">Uncharacterized protein</fullName>
    </submittedName>
</protein>
<dbReference type="InParanoid" id="F8Q4N0"/>
<evidence type="ECO:0000313" key="2">
    <source>
        <dbReference type="Proteomes" id="UP000008063"/>
    </source>
</evidence>
<dbReference type="Proteomes" id="UP000008063">
    <property type="component" value="Unassembled WGS sequence"/>
</dbReference>
<organism evidence="2">
    <name type="scientific">Serpula lacrymans var. lacrymans (strain S7.3)</name>
    <name type="common">Dry rot fungus</name>
    <dbReference type="NCBI Taxonomy" id="936435"/>
    <lineage>
        <taxon>Eukaryota</taxon>
        <taxon>Fungi</taxon>
        <taxon>Dikarya</taxon>
        <taxon>Basidiomycota</taxon>
        <taxon>Agaricomycotina</taxon>
        <taxon>Agaricomycetes</taxon>
        <taxon>Agaricomycetidae</taxon>
        <taxon>Boletales</taxon>
        <taxon>Coniophorineae</taxon>
        <taxon>Serpulaceae</taxon>
        <taxon>Serpula</taxon>
    </lineage>
</organism>
<feature type="non-terminal residue" evidence="1">
    <location>
        <position position="1"/>
    </location>
</feature>
<dbReference type="HOGENOM" id="CLU_164899_0_0_1"/>
<keyword evidence="2" id="KW-1185">Reference proteome</keyword>
<name>F8Q4N0_SERL3</name>
<dbReference type="AlphaFoldDB" id="F8Q4N0"/>
<accession>F8Q4N0</accession>
<gene>
    <name evidence="1" type="ORF">SERLA73DRAFT_58040</name>
</gene>
<dbReference type="EMBL" id="GL945483">
    <property type="protein sequence ID" value="EGN96507.1"/>
    <property type="molecule type" value="Genomic_DNA"/>
</dbReference>
<evidence type="ECO:0000313" key="1">
    <source>
        <dbReference type="EMBL" id="EGN96507.1"/>
    </source>
</evidence>
<reference evidence="2" key="1">
    <citation type="journal article" date="2011" name="Science">
        <title>The plant cell wall-decomposing machinery underlies the functional diversity of forest fungi.</title>
        <authorList>
            <person name="Eastwood D.C."/>
            <person name="Floudas D."/>
            <person name="Binder M."/>
            <person name="Majcherczyk A."/>
            <person name="Schneider P."/>
            <person name="Aerts A."/>
            <person name="Asiegbu F.O."/>
            <person name="Baker S.E."/>
            <person name="Barry K."/>
            <person name="Bendiksby M."/>
            <person name="Blumentritt M."/>
            <person name="Coutinho P.M."/>
            <person name="Cullen D."/>
            <person name="de Vries R.P."/>
            <person name="Gathman A."/>
            <person name="Goodell B."/>
            <person name="Henrissat B."/>
            <person name="Ihrmark K."/>
            <person name="Kauserud H."/>
            <person name="Kohler A."/>
            <person name="LaButti K."/>
            <person name="Lapidus A."/>
            <person name="Lavin J.L."/>
            <person name="Lee Y.-H."/>
            <person name="Lindquist E."/>
            <person name="Lilly W."/>
            <person name="Lucas S."/>
            <person name="Morin E."/>
            <person name="Murat C."/>
            <person name="Oguiza J.A."/>
            <person name="Park J."/>
            <person name="Pisabarro A.G."/>
            <person name="Riley R."/>
            <person name="Rosling A."/>
            <person name="Salamov A."/>
            <person name="Schmidt O."/>
            <person name="Schmutz J."/>
            <person name="Skrede I."/>
            <person name="Stenlid J."/>
            <person name="Wiebenga A."/>
            <person name="Xie X."/>
            <person name="Kuees U."/>
            <person name="Hibbett D.S."/>
            <person name="Hoffmeister D."/>
            <person name="Hoegberg N."/>
            <person name="Martin F."/>
            <person name="Grigoriev I.V."/>
            <person name="Watkinson S.C."/>
        </authorList>
    </citation>
    <scope>NUCLEOTIDE SEQUENCE [LARGE SCALE GENOMIC DNA]</scope>
    <source>
        <strain evidence="2">strain S7.3</strain>
    </source>
</reference>
<sequence>IHPYAKAAWSILGLIPKAMIAQLDRDQNIQNLWSTAADMLDFLNVAEPIIDEVQKPIVANMLKQIHDCALFVQEYTGKGFCSQSPSSCLSDAIS</sequence>
<dbReference type="STRING" id="936435.F8Q4N0"/>